<dbReference type="Proteomes" id="UP000515947">
    <property type="component" value="Chromosome"/>
</dbReference>
<dbReference type="KEGG" id="nmes:H9L09_13335"/>
<dbReference type="SUPFAM" id="SSF51735">
    <property type="entry name" value="NAD(P)-binding Rossmann-fold domains"/>
    <property type="match status" value="1"/>
</dbReference>
<dbReference type="PANTHER" id="PTHR48079">
    <property type="entry name" value="PROTEIN YEEZ"/>
    <property type="match status" value="1"/>
</dbReference>
<evidence type="ECO:0000259" key="1">
    <source>
        <dbReference type="Pfam" id="PF13460"/>
    </source>
</evidence>
<dbReference type="GO" id="GO:0004029">
    <property type="term" value="F:aldehyde dehydrogenase (NAD+) activity"/>
    <property type="evidence" value="ECO:0007669"/>
    <property type="project" value="TreeGrafter"/>
</dbReference>
<dbReference type="InterPro" id="IPR036291">
    <property type="entry name" value="NAD(P)-bd_dom_sf"/>
</dbReference>
<dbReference type="GO" id="GO:0005737">
    <property type="term" value="C:cytoplasm"/>
    <property type="evidence" value="ECO:0007669"/>
    <property type="project" value="TreeGrafter"/>
</dbReference>
<dbReference type="RefSeq" id="WP_187577394.1">
    <property type="nucleotide sequence ID" value="NZ_CP060713.1"/>
</dbReference>
<reference evidence="2 3" key="1">
    <citation type="submission" date="2020-08" db="EMBL/GenBank/DDBJ databases">
        <title>Genome sequence of Nocardioides mesophilus KACC 16243T.</title>
        <authorList>
            <person name="Hyun D.-W."/>
            <person name="Bae J.-W."/>
        </authorList>
    </citation>
    <scope>NUCLEOTIDE SEQUENCE [LARGE SCALE GENOMIC DNA]</scope>
    <source>
        <strain evidence="2 3">KACC 16243</strain>
    </source>
</reference>
<dbReference type="InterPro" id="IPR016040">
    <property type="entry name" value="NAD(P)-bd_dom"/>
</dbReference>
<proteinExistence type="predicted"/>
<keyword evidence="3" id="KW-1185">Reference proteome</keyword>
<feature type="domain" description="NAD(P)-binding" evidence="1">
    <location>
        <begin position="7"/>
        <end position="173"/>
    </location>
</feature>
<dbReference type="Gene3D" id="3.40.50.720">
    <property type="entry name" value="NAD(P)-binding Rossmann-like Domain"/>
    <property type="match status" value="1"/>
</dbReference>
<evidence type="ECO:0000313" key="2">
    <source>
        <dbReference type="EMBL" id="QNN51558.1"/>
    </source>
</evidence>
<sequence length="308" mass="32672">MRVAVTGATGVLGTSAVTALVAAGHDVVGMARTAEKAVALERRGVSAVQTGLADHRGLVRLFEGTDAVCNLATHIPVGLAGVLPRAWRANDRLRTDGVRRIVAAAREAGVRRIVQESVSFLYADHGDEWVTESASLDITRATEPASVAESQVQEYLCGSRAGVVLRFGLVTGDDPMTRWQLRAVRQGRPVGLGRPEGWLHPVHPDDVGTAVVAALTAPSGLYNVGAEPVRRADYVQTFAEVAGRDRGAFLSPMMSRIAGSRAEPLARSLRVSSAHFTSSTGWMPARARFGADWLQDLGRPLPATGAAR</sequence>
<dbReference type="Pfam" id="PF13460">
    <property type="entry name" value="NAD_binding_10"/>
    <property type="match status" value="1"/>
</dbReference>
<gene>
    <name evidence="2" type="ORF">H9L09_13335</name>
</gene>
<evidence type="ECO:0000313" key="3">
    <source>
        <dbReference type="Proteomes" id="UP000515947"/>
    </source>
</evidence>
<name>A0A7G9R7I3_9ACTN</name>
<protein>
    <submittedName>
        <fullName evidence="2">NAD(P)-dependent oxidoreductase</fullName>
    </submittedName>
</protein>
<dbReference type="EMBL" id="CP060713">
    <property type="protein sequence ID" value="QNN51558.1"/>
    <property type="molecule type" value="Genomic_DNA"/>
</dbReference>
<dbReference type="InterPro" id="IPR051783">
    <property type="entry name" value="NAD(P)-dependent_oxidoreduct"/>
</dbReference>
<organism evidence="2 3">
    <name type="scientific">Nocardioides mesophilus</name>
    <dbReference type="NCBI Taxonomy" id="433659"/>
    <lineage>
        <taxon>Bacteria</taxon>
        <taxon>Bacillati</taxon>
        <taxon>Actinomycetota</taxon>
        <taxon>Actinomycetes</taxon>
        <taxon>Propionibacteriales</taxon>
        <taxon>Nocardioidaceae</taxon>
        <taxon>Nocardioides</taxon>
    </lineage>
</organism>
<dbReference type="AlphaFoldDB" id="A0A7G9R7I3"/>
<accession>A0A7G9R7I3</accession>
<dbReference type="PANTHER" id="PTHR48079:SF6">
    <property type="entry name" value="NAD(P)-BINDING DOMAIN-CONTAINING PROTEIN-RELATED"/>
    <property type="match status" value="1"/>
</dbReference>